<dbReference type="AlphaFoldDB" id="A0A3M9MDB1"/>
<dbReference type="Pfam" id="PF18962">
    <property type="entry name" value="Por_Secre_tail"/>
    <property type="match status" value="1"/>
</dbReference>
<name>A0A3M9MDB1_9BACT</name>
<organism evidence="3 4">
    <name type="scientific">Rufibacter latericius</name>
    <dbReference type="NCBI Taxonomy" id="2487040"/>
    <lineage>
        <taxon>Bacteria</taxon>
        <taxon>Pseudomonadati</taxon>
        <taxon>Bacteroidota</taxon>
        <taxon>Cytophagia</taxon>
        <taxon>Cytophagales</taxon>
        <taxon>Hymenobacteraceae</taxon>
        <taxon>Rufibacter</taxon>
    </lineage>
</organism>
<sequence length="843" mass="86125">MRSTLLLSFFLLLGFISFNSEASITKASFLANSDTLRTLPISGSPFCGGSTLQVPFSTKVVFPADNIFTVQLSSNTGSFSSPRVLGSAPGTGSGTIQVTIPTNQVAGTAYRIRVVASKPTTGMIIENNGQNLTIYPLPPTPTITSNTGVCAGGTLTISASSISNATYTWTGPNGFTATGRTITRKGAEVDASGTYTVTANVNGCISTASAEIVVRPALANAGPDRIICYGQSVRLEATGGVKYSWSPSATLNDASIANPIATPTATTTYTVTVTGENGCRRTDQILVTVSPLPVLTVTPAIPAICLGSSVQLQATGAVTYSWSPATGLSDPTIANPIASPTATTIYTVTGTSAAGCVTSKTVTVKVNPIPVANAGLDKVVCSRQATVLGTPAVSGNTYSWSPAIGLSRTNIANPTLNYPGDNTEPITVEYTLTVTSNGCTSTDVVKVTVNPAAYAGPDMTICAGGAAQLQASGGLTYSWSPATGLSNPSIANPIANPAVTTNYTVTITNPNGTCAKTDQVKVTVNPLPVVTATASIASICAGGSSRLTATGGTSYQWTPALGLDNPNSATPVASPTATTTYTVTATNAKGCTQTAQVTVTVNPLPSPVIQASGSTDLCPGGSVTLTSSPASTYLWSTGETTPSITVNTAGSYTVTVTNENNCSAISNPTSVTVLPVTTVSLTPFANICKDRSMFALTGGSPAGGTYSGPGVSNNQFNTAEAGQGTHTITYTYTNAQGCMASATQTIMVGNCLSVTDDLQAASLKAYPSPVHDELTVTVTLVKKEEVTLFLTDLKGQIIYRSSSTVLPGEFKKNISVKDLPDGMYLLQYRTAGASSSKKVVIAH</sequence>
<dbReference type="EMBL" id="RJJD01000015">
    <property type="protein sequence ID" value="RNI23539.1"/>
    <property type="molecule type" value="Genomic_DNA"/>
</dbReference>
<feature type="domain" description="PKD/Chitinase" evidence="2">
    <location>
        <begin position="529"/>
        <end position="604"/>
    </location>
</feature>
<dbReference type="InterPro" id="IPR022409">
    <property type="entry name" value="PKD/Chitinase_dom"/>
</dbReference>
<dbReference type="SUPFAM" id="SSF49299">
    <property type="entry name" value="PKD domain"/>
    <property type="match status" value="3"/>
</dbReference>
<dbReference type="InterPro" id="IPR013783">
    <property type="entry name" value="Ig-like_fold"/>
</dbReference>
<gene>
    <name evidence="3" type="ORF">EFB08_18590</name>
</gene>
<keyword evidence="1" id="KW-0732">Signal</keyword>
<dbReference type="InterPro" id="IPR026444">
    <property type="entry name" value="Secre_tail"/>
</dbReference>
<feature type="signal peptide" evidence="1">
    <location>
        <begin position="1"/>
        <end position="22"/>
    </location>
</feature>
<evidence type="ECO:0000256" key="1">
    <source>
        <dbReference type="SAM" id="SignalP"/>
    </source>
</evidence>
<evidence type="ECO:0000313" key="3">
    <source>
        <dbReference type="EMBL" id="RNI23539.1"/>
    </source>
</evidence>
<proteinExistence type="predicted"/>
<feature type="domain" description="PKD/Chitinase" evidence="2">
    <location>
        <begin position="446"/>
        <end position="525"/>
    </location>
</feature>
<dbReference type="Proteomes" id="UP000272117">
    <property type="component" value="Unassembled WGS sequence"/>
</dbReference>
<protein>
    <submittedName>
        <fullName evidence="3">T9SS C-terminal target domain-containing protein</fullName>
    </submittedName>
</protein>
<dbReference type="NCBIfam" id="TIGR04183">
    <property type="entry name" value="Por_Secre_tail"/>
    <property type="match status" value="1"/>
</dbReference>
<dbReference type="OrthoDB" id="898151at2"/>
<reference evidence="3 4" key="1">
    <citation type="submission" date="2018-11" db="EMBL/GenBank/DDBJ databases">
        <title>Rufibacter latericius sp. nov., isolated from water in Baiyang Lake.</title>
        <authorList>
            <person name="Yang Y."/>
        </authorList>
    </citation>
    <scope>NUCLEOTIDE SEQUENCE [LARGE SCALE GENOMIC DNA]</scope>
    <source>
        <strain evidence="3 4">R-22-1c-1</strain>
    </source>
</reference>
<dbReference type="InterPro" id="IPR035986">
    <property type="entry name" value="PKD_dom_sf"/>
</dbReference>
<evidence type="ECO:0000313" key="4">
    <source>
        <dbReference type="Proteomes" id="UP000272117"/>
    </source>
</evidence>
<dbReference type="SMART" id="SM00089">
    <property type="entry name" value="PKD"/>
    <property type="match status" value="6"/>
</dbReference>
<keyword evidence="4" id="KW-1185">Reference proteome</keyword>
<comment type="caution">
    <text evidence="3">The sequence shown here is derived from an EMBL/GenBank/DDBJ whole genome shotgun (WGS) entry which is preliminary data.</text>
</comment>
<feature type="domain" description="PKD/Chitinase" evidence="2">
    <location>
        <begin position="608"/>
        <end position="676"/>
    </location>
</feature>
<feature type="domain" description="PKD/Chitinase" evidence="2">
    <location>
        <begin position="218"/>
        <end position="292"/>
    </location>
</feature>
<feature type="chain" id="PRO_5018246708" evidence="1">
    <location>
        <begin position="23"/>
        <end position="843"/>
    </location>
</feature>
<evidence type="ECO:0000259" key="2">
    <source>
        <dbReference type="SMART" id="SM00089"/>
    </source>
</evidence>
<feature type="domain" description="PKD/Chitinase" evidence="2">
    <location>
        <begin position="294"/>
        <end position="369"/>
    </location>
</feature>
<accession>A0A3M9MDB1</accession>
<dbReference type="Gene3D" id="2.60.40.10">
    <property type="entry name" value="Immunoglobulins"/>
    <property type="match status" value="4"/>
</dbReference>
<feature type="domain" description="PKD/Chitinase" evidence="2">
    <location>
        <begin position="140"/>
        <end position="217"/>
    </location>
</feature>